<dbReference type="Gene3D" id="2.40.10.310">
    <property type="match status" value="1"/>
</dbReference>
<keyword evidence="4 6" id="KW-0687">Ribonucleoprotein</keyword>
<evidence type="ECO:0000256" key="4">
    <source>
        <dbReference type="ARBA" id="ARBA00023274"/>
    </source>
</evidence>
<dbReference type="OrthoDB" id="372305at2157"/>
<name>A0A2H4U6Y0_METSM</name>
<dbReference type="GO" id="GO:1990904">
    <property type="term" value="C:ribonucleoprotein complex"/>
    <property type="evidence" value="ECO:0007669"/>
    <property type="project" value="UniProtKB-KW"/>
</dbReference>
<sequence length="125" mass="13456">MAISQGKSTRLPSGARNVANRGKRKAELGRDPAETRVDEKRLKKIRTRGGNEKLRLATANKMNLTDPATGKSQVVDVLGVIENSANPNYVRRNIITKGAIVETPEGNAKVTSRPGQDGVLNGILI</sequence>
<dbReference type="NCBIfam" id="TIGR00307">
    <property type="entry name" value="eS8"/>
    <property type="match status" value="1"/>
</dbReference>
<feature type="compositionally biased region" description="Basic and acidic residues" evidence="7">
    <location>
        <begin position="25"/>
        <end position="38"/>
    </location>
</feature>
<dbReference type="GO" id="GO:0006412">
    <property type="term" value="P:translation"/>
    <property type="evidence" value="ECO:0007669"/>
    <property type="project" value="UniProtKB-UniRule"/>
</dbReference>
<evidence type="ECO:0000256" key="3">
    <source>
        <dbReference type="ARBA" id="ARBA00022980"/>
    </source>
</evidence>
<evidence type="ECO:0000256" key="7">
    <source>
        <dbReference type="SAM" id="MobiDB-lite"/>
    </source>
</evidence>
<accession>A0A2H4U6Y0</accession>
<dbReference type="AlphaFoldDB" id="A0A2H4U6Y0"/>
<feature type="compositionally biased region" description="Polar residues" evidence="7">
    <location>
        <begin position="1"/>
        <end position="11"/>
    </location>
</feature>
<dbReference type="OMA" id="MAIWQGR"/>
<dbReference type="RefSeq" id="WP_004033374.1">
    <property type="nucleotide sequence ID" value="NZ_AP025586.1"/>
</dbReference>
<dbReference type="PROSITE" id="PS01193">
    <property type="entry name" value="RIBOSOMAL_S8E"/>
    <property type="match status" value="1"/>
</dbReference>
<dbReference type="InterPro" id="IPR018283">
    <property type="entry name" value="Ribosomal_eS8_CS"/>
</dbReference>
<dbReference type="InterPro" id="IPR020919">
    <property type="entry name" value="Ribosomal_protein_eS8_arc"/>
</dbReference>
<dbReference type="GO" id="GO:0005840">
    <property type="term" value="C:ribosome"/>
    <property type="evidence" value="ECO:0007669"/>
    <property type="project" value="UniProtKB-KW"/>
</dbReference>
<reference evidence="8 9" key="1">
    <citation type="submission" date="2016-10" db="EMBL/GenBank/DDBJ databases">
        <authorList>
            <person name="Varghese N."/>
        </authorList>
    </citation>
    <scope>NUCLEOTIDE SEQUENCE [LARGE SCALE GENOMIC DNA]</scope>
    <source>
        <strain evidence="8 9">KB11</strain>
    </source>
</reference>
<dbReference type="EMBL" id="CP017803">
    <property type="protein sequence ID" value="ATZ59876.1"/>
    <property type="molecule type" value="Genomic_DNA"/>
</dbReference>
<organism evidence="8 9">
    <name type="scientific">Methanobrevibacter smithii</name>
    <dbReference type="NCBI Taxonomy" id="2173"/>
    <lineage>
        <taxon>Archaea</taxon>
        <taxon>Methanobacteriati</taxon>
        <taxon>Methanobacteriota</taxon>
        <taxon>Methanomada group</taxon>
        <taxon>Methanobacteria</taxon>
        <taxon>Methanobacteriales</taxon>
        <taxon>Methanobacteriaceae</taxon>
        <taxon>Methanobrevibacter</taxon>
    </lineage>
</organism>
<evidence type="ECO:0000313" key="9">
    <source>
        <dbReference type="Proteomes" id="UP000232133"/>
    </source>
</evidence>
<evidence type="ECO:0000256" key="6">
    <source>
        <dbReference type="HAMAP-Rule" id="MF_00029"/>
    </source>
</evidence>
<dbReference type="CDD" id="cd11382">
    <property type="entry name" value="Ribosomal_S8e"/>
    <property type="match status" value="1"/>
</dbReference>
<dbReference type="Pfam" id="PF01201">
    <property type="entry name" value="Ribosomal_S8e"/>
    <property type="match status" value="1"/>
</dbReference>
<feature type="region of interest" description="Disordered" evidence="7">
    <location>
        <begin position="1"/>
        <end position="38"/>
    </location>
</feature>
<proteinExistence type="inferred from homology"/>
<dbReference type="GeneID" id="301000210"/>
<dbReference type="GO" id="GO:0003735">
    <property type="term" value="F:structural constituent of ribosome"/>
    <property type="evidence" value="ECO:0007669"/>
    <property type="project" value="InterPro"/>
</dbReference>
<evidence type="ECO:0000256" key="1">
    <source>
        <dbReference type="ARBA" id="ARBA00005257"/>
    </source>
</evidence>
<dbReference type="SMR" id="A0A2H4U6Y0"/>
<dbReference type="PANTHER" id="PTHR10394">
    <property type="entry name" value="40S RIBOSOMAL PROTEIN S8"/>
    <property type="match status" value="1"/>
</dbReference>
<dbReference type="HAMAP" id="MF_00029">
    <property type="entry name" value="Ribosomal_eS8"/>
    <property type="match status" value="1"/>
</dbReference>
<keyword evidence="3 6" id="KW-0689">Ribosomal protein</keyword>
<gene>
    <name evidence="6" type="primary">rps8e</name>
    <name evidence="8" type="ORF">BK798_05310</name>
</gene>
<evidence type="ECO:0000256" key="2">
    <source>
        <dbReference type="ARBA" id="ARBA00011458"/>
    </source>
</evidence>
<comment type="similarity">
    <text evidence="1 6">Belongs to the eukaryotic ribosomal protein eS8 family.</text>
</comment>
<comment type="subunit">
    <text evidence="2 6">Part of the 30S ribosomal subunit.</text>
</comment>
<protein>
    <recommendedName>
        <fullName evidence="5 6">Small ribosomal subunit protein eS8</fullName>
    </recommendedName>
</protein>
<dbReference type="InterPro" id="IPR022309">
    <property type="entry name" value="Ribosomal_Se8/biogenesis_NSA2"/>
</dbReference>
<evidence type="ECO:0000256" key="5">
    <source>
        <dbReference type="ARBA" id="ARBA00035277"/>
    </source>
</evidence>
<dbReference type="Proteomes" id="UP000232133">
    <property type="component" value="Chromosome"/>
</dbReference>
<dbReference type="InterPro" id="IPR001047">
    <property type="entry name" value="Ribosomal_eS8"/>
</dbReference>
<evidence type="ECO:0000313" key="8">
    <source>
        <dbReference type="EMBL" id="ATZ59876.1"/>
    </source>
</evidence>